<dbReference type="STRING" id="62324.A0A182RKJ4"/>
<name>A0A182RKJ4_ANOFN</name>
<feature type="compositionally biased region" description="Low complexity" evidence="1">
    <location>
        <begin position="151"/>
        <end position="185"/>
    </location>
</feature>
<proteinExistence type="predicted"/>
<dbReference type="AlphaFoldDB" id="A0A182RKJ4"/>
<sequence>MESYKVVAFFFVLMFANGMALQCRNCFSTKSFDECEKMGPIVECNATIVNENHETFKEYNPYLLPGNGTEFKCYRFEAARLFPNNTDTGLRGYARGCTFLNTTFCVGWSTTLNVTSCTTCNTDNCDQIPPQTTTVAPQTSTVAPQTTTVAPQSSTVSPQSSTVSPQSSTVSPQSSTPPSQGSTTTNKPNSAGVVTFSSLTGLGCLSILLVLAIR</sequence>
<dbReference type="EnsemblMetazoa" id="AFUN006762-RA">
    <property type="protein sequence ID" value="AFUN006762-PA"/>
    <property type="gene ID" value="AFUN006762"/>
</dbReference>
<feature type="signal peptide" evidence="3">
    <location>
        <begin position="1"/>
        <end position="20"/>
    </location>
</feature>
<evidence type="ECO:0000256" key="3">
    <source>
        <dbReference type="SAM" id="SignalP"/>
    </source>
</evidence>
<keyword evidence="3" id="KW-0732">Signal</keyword>
<feature type="compositionally biased region" description="Polar residues" evidence="1">
    <location>
        <begin position="134"/>
        <end position="150"/>
    </location>
</feature>
<evidence type="ECO:0000256" key="2">
    <source>
        <dbReference type="SAM" id="Phobius"/>
    </source>
</evidence>
<dbReference type="VEuPathDB" id="VectorBase:AFUN2_002433"/>
<feature type="chain" id="PRO_5021371844" description="Salivary secreted peptide" evidence="3">
    <location>
        <begin position="21"/>
        <end position="214"/>
    </location>
</feature>
<evidence type="ECO:0000313" key="4">
    <source>
        <dbReference type="EnsemblMetazoa" id="AFUN006762-PA"/>
    </source>
</evidence>
<keyword evidence="2" id="KW-0812">Transmembrane</keyword>
<feature type="region of interest" description="Disordered" evidence="1">
    <location>
        <begin position="134"/>
        <end position="189"/>
    </location>
</feature>
<keyword evidence="2" id="KW-0472">Membrane</keyword>
<keyword evidence="2" id="KW-1133">Transmembrane helix</keyword>
<evidence type="ECO:0000256" key="1">
    <source>
        <dbReference type="SAM" id="MobiDB-lite"/>
    </source>
</evidence>
<reference evidence="4" key="1">
    <citation type="submission" date="2020-05" db="UniProtKB">
        <authorList>
            <consortium name="EnsemblMetazoa"/>
        </authorList>
    </citation>
    <scope>IDENTIFICATION</scope>
    <source>
        <strain evidence="4">FUMOZ</strain>
    </source>
</reference>
<evidence type="ECO:0008006" key="5">
    <source>
        <dbReference type="Google" id="ProtNLM"/>
    </source>
</evidence>
<feature type="transmembrane region" description="Helical" evidence="2">
    <location>
        <begin position="191"/>
        <end position="213"/>
    </location>
</feature>
<organism evidence="4">
    <name type="scientific">Anopheles funestus</name>
    <name type="common">African malaria mosquito</name>
    <dbReference type="NCBI Taxonomy" id="62324"/>
    <lineage>
        <taxon>Eukaryota</taxon>
        <taxon>Metazoa</taxon>
        <taxon>Ecdysozoa</taxon>
        <taxon>Arthropoda</taxon>
        <taxon>Hexapoda</taxon>
        <taxon>Insecta</taxon>
        <taxon>Pterygota</taxon>
        <taxon>Neoptera</taxon>
        <taxon>Endopterygota</taxon>
        <taxon>Diptera</taxon>
        <taxon>Nematocera</taxon>
        <taxon>Culicoidea</taxon>
        <taxon>Culicidae</taxon>
        <taxon>Anophelinae</taxon>
        <taxon>Anopheles</taxon>
    </lineage>
</organism>
<dbReference type="VEuPathDB" id="VectorBase:AFUN006762"/>
<protein>
    <recommendedName>
        <fullName evidence="5">Salivary secreted peptide</fullName>
    </recommendedName>
</protein>
<accession>A0A182RKJ4</accession>